<evidence type="ECO:0000313" key="3">
    <source>
        <dbReference type="EMBL" id="VUC34133.1"/>
    </source>
</evidence>
<evidence type="ECO:0000313" key="4">
    <source>
        <dbReference type="Proteomes" id="UP000766486"/>
    </source>
</evidence>
<keyword evidence="4" id="KW-1185">Reference proteome</keyword>
<protein>
    <recommendedName>
        <fullName evidence="2">SRR1-like domain-containing protein</fullName>
    </recommendedName>
</protein>
<feature type="compositionally biased region" description="Basic and acidic residues" evidence="1">
    <location>
        <begin position="1"/>
        <end position="13"/>
    </location>
</feature>
<comment type="caution">
    <text evidence="3">The sequence shown here is derived from an EMBL/GenBank/DDBJ whole genome shotgun (WGS) entry which is preliminary data.</text>
</comment>
<dbReference type="Proteomes" id="UP000766486">
    <property type="component" value="Unassembled WGS sequence"/>
</dbReference>
<sequence length="278" mass="31037">MSLDKTEADDGWTHVKPKSRRRLGKKSPKAVHTVKENQIHVVQTENTRSPEEIAAEYQRIRSDFEGTKAGEELHELMTKNGPEAVTQAVCLGIGTFDPPDGGWETKRRTFIQLIGFLLMVEALEKRDKTKVKCYFQDPVFGEADKTFLSSLGHEVVSSPEGFEKVDGNTLLSGVHLYRPIYAKALEKCLPAVFTGTDLDVWDTVTLGTMDDLAMAKTMEETYSKKKHPQDPMSTAFTNTTIYWRPQSTAPSSSTPEQATEESQTPTDIAETTTENEKS</sequence>
<dbReference type="PANTHER" id="PTHR42080">
    <property type="entry name" value="SRR1 DOMAIN-CONTAINING PROTEIN"/>
    <property type="match status" value="1"/>
</dbReference>
<proteinExistence type="predicted"/>
<gene>
    <name evidence="3" type="ORF">CLO192961_LOCUS371879</name>
</gene>
<dbReference type="InterPro" id="IPR012942">
    <property type="entry name" value="SRR1-like"/>
</dbReference>
<name>A0ABY6URY4_BIOOC</name>
<feature type="region of interest" description="Disordered" evidence="1">
    <location>
        <begin position="1"/>
        <end position="30"/>
    </location>
</feature>
<feature type="domain" description="SRR1-like" evidence="2">
    <location>
        <begin position="79"/>
        <end position="243"/>
    </location>
</feature>
<dbReference type="EMBL" id="CABFNS010000876">
    <property type="protein sequence ID" value="VUC34133.1"/>
    <property type="molecule type" value="Genomic_DNA"/>
</dbReference>
<feature type="compositionally biased region" description="Polar residues" evidence="1">
    <location>
        <begin position="241"/>
        <end position="272"/>
    </location>
</feature>
<dbReference type="Pfam" id="PF07985">
    <property type="entry name" value="SRR1"/>
    <property type="match status" value="1"/>
</dbReference>
<accession>A0ABY6URY4</accession>
<dbReference type="PANTHER" id="PTHR42080:SF1">
    <property type="entry name" value="SRR1-LIKE DOMAIN-CONTAINING PROTEIN"/>
    <property type="match status" value="1"/>
</dbReference>
<feature type="compositionally biased region" description="Basic residues" evidence="1">
    <location>
        <begin position="15"/>
        <end position="29"/>
    </location>
</feature>
<feature type="region of interest" description="Disordered" evidence="1">
    <location>
        <begin position="241"/>
        <end position="278"/>
    </location>
</feature>
<evidence type="ECO:0000259" key="2">
    <source>
        <dbReference type="Pfam" id="PF07985"/>
    </source>
</evidence>
<organism evidence="3 4">
    <name type="scientific">Bionectria ochroleuca</name>
    <name type="common">Gliocladium roseum</name>
    <dbReference type="NCBI Taxonomy" id="29856"/>
    <lineage>
        <taxon>Eukaryota</taxon>
        <taxon>Fungi</taxon>
        <taxon>Dikarya</taxon>
        <taxon>Ascomycota</taxon>
        <taxon>Pezizomycotina</taxon>
        <taxon>Sordariomycetes</taxon>
        <taxon>Hypocreomycetidae</taxon>
        <taxon>Hypocreales</taxon>
        <taxon>Bionectriaceae</taxon>
        <taxon>Clonostachys</taxon>
    </lineage>
</organism>
<reference evidence="3 4" key="1">
    <citation type="submission" date="2019-06" db="EMBL/GenBank/DDBJ databases">
        <authorList>
            <person name="Broberg M."/>
        </authorList>
    </citation>
    <scope>NUCLEOTIDE SEQUENCE [LARGE SCALE GENOMIC DNA]</scope>
</reference>
<evidence type="ECO:0000256" key="1">
    <source>
        <dbReference type="SAM" id="MobiDB-lite"/>
    </source>
</evidence>